<evidence type="ECO:0000256" key="1">
    <source>
        <dbReference type="SAM" id="Phobius"/>
    </source>
</evidence>
<protein>
    <submittedName>
        <fullName evidence="2">Uncharacterized protein</fullName>
    </submittedName>
</protein>
<evidence type="ECO:0000313" key="3">
    <source>
        <dbReference type="Proteomes" id="UP000177202"/>
    </source>
</evidence>
<keyword evidence="1" id="KW-1133">Transmembrane helix</keyword>
<evidence type="ECO:0000313" key="2">
    <source>
        <dbReference type="EMBL" id="OHB09771.1"/>
    </source>
</evidence>
<organism evidence="2 3">
    <name type="scientific">Candidatus Zambryskibacteria bacterium RIFCSPLOWO2_02_FULL_44_12b</name>
    <dbReference type="NCBI Taxonomy" id="1802772"/>
    <lineage>
        <taxon>Bacteria</taxon>
        <taxon>Candidatus Zambryskiibacteriota</taxon>
    </lineage>
</organism>
<proteinExistence type="predicted"/>
<reference evidence="2 3" key="1">
    <citation type="journal article" date="2016" name="Nat. Commun.">
        <title>Thousands of microbial genomes shed light on interconnected biogeochemical processes in an aquifer system.</title>
        <authorList>
            <person name="Anantharaman K."/>
            <person name="Brown C.T."/>
            <person name="Hug L.A."/>
            <person name="Sharon I."/>
            <person name="Castelle C.J."/>
            <person name="Probst A.J."/>
            <person name="Thomas B.C."/>
            <person name="Singh A."/>
            <person name="Wilkins M.J."/>
            <person name="Karaoz U."/>
            <person name="Brodie E.L."/>
            <person name="Williams K.H."/>
            <person name="Hubbard S.S."/>
            <person name="Banfield J.F."/>
        </authorList>
    </citation>
    <scope>NUCLEOTIDE SEQUENCE [LARGE SCALE GENOMIC DNA]</scope>
</reference>
<feature type="transmembrane region" description="Helical" evidence="1">
    <location>
        <begin position="57"/>
        <end position="79"/>
    </location>
</feature>
<accession>A0A1G2UK03</accession>
<feature type="transmembrane region" description="Helical" evidence="1">
    <location>
        <begin position="6"/>
        <end position="23"/>
    </location>
</feature>
<comment type="caution">
    <text evidence="2">The sequence shown here is derived from an EMBL/GenBank/DDBJ whole genome shotgun (WGS) entry which is preliminary data.</text>
</comment>
<gene>
    <name evidence="2" type="ORF">A3H60_01675</name>
</gene>
<sequence>MTRHVLGFLGVFLSILFLPYWIYIPVLFIAIILVPFFWEGILFALLVNVIFGDQIDILTLPLSPLPVLTLIVLIILLPLREKLRLHVSR</sequence>
<name>A0A1G2UK03_9BACT</name>
<dbReference type="STRING" id="1802772.A3H60_01675"/>
<keyword evidence="1" id="KW-0472">Membrane</keyword>
<dbReference type="Proteomes" id="UP000177202">
    <property type="component" value="Unassembled WGS sequence"/>
</dbReference>
<dbReference type="AlphaFoldDB" id="A0A1G2UK03"/>
<dbReference type="EMBL" id="MHWP01000027">
    <property type="protein sequence ID" value="OHB09771.1"/>
    <property type="molecule type" value="Genomic_DNA"/>
</dbReference>
<keyword evidence="1" id="KW-0812">Transmembrane</keyword>
<feature type="transmembrane region" description="Helical" evidence="1">
    <location>
        <begin position="30"/>
        <end position="51"/>
    </location>
</feature>